<dbReference type="EMBL" id="CM004389">
    <property type="protein sequence ID" value="KAG8657060.1"/>
    <property type="molecule type" value="Genomic_DNA"/>
</dbReference>
<sequence>MLAASMLSPRRRVVQQSISITIAFLLSSGCVHELKKLISSFHHSDLSSKGSPVTDIVCKYCETVITRVSNVVNVNQMVSSLASALRELKDKRDDIKRRVVLAELNGLTSTSQVQGWLERVEVVETKASLIIESLGQRNGCCLAHVCSKYKLSKKVSKLQRETNELIDRGSFDADVADRLFPEAVQEIPSRPAVGLRPMLERILQFLSEDEVGIVGIYGMGGVGKTTLLKIINNEFLTKSHHYDVVIWVVVSRDFAANKIQQAIGTRLGLSWEECESQEQRALKIHGVMIKKTVLLLLDDVWEGIDLQKIGIPLPQKENKSKVIFTARSLDVCSDMDAHRKLKVEFLGEEDSWKLFCDKVGGREILELKPIRYYAETIVRKCGGLPLALITIGRAMANKETEEEWKHAIEVLSRSPSELRGMEYVFTLLKFSYDNLETETLRSCFLYCSLYPEDYSIDKEQLIEYWIGEGFIDSCHESNVHNKGHAIIGSLKVACLLETGEEKTQVMMHDVVRSFALWVATECGCNKGLFLVEASMGLTAAPIAEKWKEAQRISLMDNGITTLAELPECPNLISLLLQYNSGLSRIPNAFFQFMPNLKVLDLSLTSLREIPASINRLVELQHLDLSGTKLTELPEELGHLVKLKHLDLQRTSSLRKIPQKAVSGLLQLRILNFYYSYGGWEDLNCGGVNEVGIADLECLKHLTTLGITVKELMTLKRLDNFSSLLKCIQYLYIKECKDLFYLQISSHSNFGRRLRRLSINNCYDLKYLQVDKEAGDNWLPSLEVLALHGLPSLTVVWKNPVTPECLQNLQSVNIWHCNMLKNVSWVINLPKLEAIYLMYCKEIEEMVGSDQMEDSKAFPSLKALSIRDLPKLKIITQWAVAFPSLKSIAVIDCPRLRKLPMKTRKTLTLPTVYGSKEWWDGLEWDDCTTGSALLPNFVSI</sequence>
<dbReference type="Proteomes" id="UP000091857">
    <property type="component" value="Chromosome 3"/>
</dbReference>
<keyword evidence="2" id="KW-1185">Reference proteome</keyword>
<evidence type="ECO:0000313" key="1">
    <source>
        <dbReference type="EMBL" id="KAG8657060.1"/>
    </source>
</evidence>
<name>A0ACB7HXM8_MANES</name>
<proteinExistence type="predicted"/>
<reference evidence="2" key="1">
    <citation type="journal article" date="2016" name="Nat. Biotechnol.">
        <title>Sequencing wild and cultivated cassava and related species reveals extensive interspecific hybridization and genetic diversity.</title>
        <authorList>
            <person name="Bredeson J.V."/>
            <person name="Lyons J.B."/>
            <person name="Prochnik S.E."/>
            <person name="Wu G.A."/>
            <person name="Ha C.M."/>
            <person name="Edsinger-Gonzales E."/>
            <person name="Grimwood J."/>
            <person name="Schmutz J."/>
            <person name="Rabbi I.Y."/>
            <person name="Egesi C."/>
            <person name="Nauluvula P."/>
            <person name="Lebot V."/>
            <person name="Ndunguru J."/>
            <person name="Mkamilo G."/>
            <person name="Bart R.S."/>
            <person name="Setter T.L."/>
            <person name="Gleadow R.M."/>
            <person name="Kulakow P."/>
            <person name="Ferguson M.E."/>
            <person name="Rounsley S."/>
            <person name="Rokhsar D.S."/>
        </authorList>
    </citation>
    <scope>NUCLEOTIDE SEQUENCE [LARGE SCALE GENOMIC DNA]</scope>
    <source>
        <strain evidence="2">cv. AM560-2</strain>
    </source>
</reference>
<evidence type="ECO:0000313" key="2">
    <source>
        <dbReference type="Proteomes" id="UP000091857"/>
    </source>
</evidence>
<organism evidence="1 2">
    <name type="scientific">Manihot esculenta</name>
    <name type="common">Cassava</name>
    <name type="synonym">Jatropha manihot</name>
    <dbReference type="NCBI Taxonomy" id="3983"/>
    <lineage>
        <taxon>Eukaryota</taxon>
        <taxon>Viridiplantae</taxon>
        <taxon>Streptophyta</taxon>
        <taxon>Embryophyta</taxon>
        <taxon>Tracheophyta</taxon>
        <taxon>Spermatophyta</taxon>
        <taxon>Magnoliopsida</taxon>
        <taxon>eudicotyledons</taxon>
        <taxon>Gunneridae</taxon>
        <taxon>Pentapetalae</taxon>
        <taxon>rosids</taxon>
        <taxon>fabids</taxon>
        <taxon>Malpighiales</taxon>
        <taxon>Euphorbiaceae</taxon>
        <taxon>Crotonoideae</taxon>
        <taxon>Manihoteae</taxon>
        <taxon>Manihot</taxon>
    </lineage>
</organism>
<protein>
    <submittedName>
        <fullName evidence="1">Uncharacterized protein</fullName>
    </submittedName>
</protein>
<gene>
    <name evidence="1" type="ORF">MANES_03G036300v8</name>
</gene>
<accession>A0ACB7HXM8</accession>
<comment type="caution">
    <text evidence="1">The sequence shown here is derived from an EMBL/GenBank/DDBJ whole genome shotgun (WGS) entry which is preliminary data.</text>
</comment>